<dbReference type="Gene3D" id="1.25.40.20">
    <property type="entry name" value="Ankyrin repeat-containing domain"/>
    <property type="match status" value="1"/>
</dbReference>
<feature type="region of interest" description="Disordered" evidence="9">
    <location>
        <begin position="339"/>
        <end position="360"/>
    </location>
</feature>
<evidence type="ECO:0000256" key="4">
    <source>
        <dbReference type="ARBA" id="ARBA00023043"/>
    </source>
</evidence>
<evidence type="ECO:0000256" key="2">
    <source>
        <dbReference type="ARBA" id="ARBA00022737"/>
    </source>
</evidence>
<feature type="repeat" description="ANK" evidence="8">
    <location>
        <begin position="95"/>
        <end position="127"/>
    </location>
</feature>
<evidence type="ECO:0000256" key="5">
    <source>
        <dbReference type="ARBA" id="ARBA00023136"/>
    </source>
</evidence>
<feature type="compositionally biased region" description="Basic and acidic residues" evidence="9">
    <location>
        <begin position="622"/>
        <end position="633"/>
    </location>
</feature>
<feature type="domain" description="Ankyrin repeat" evidence="10">
    <location>
        <begin position="212"/>
        <end position="642"/>
    </location>
</feature>
<keyword evidence="6" id="KW-0143">Chaperone</keyword>
<keyword evidence="3" id="KW-0256">Endoplasmic reticulum</keyword>
<reference evidence="11 12" key="1">
    <citation type="submission" date="2019-06" db="EMBL/GenBank/DDBJ databases">
        <title>WGS assembly of Gossypium darwinii.</title>
        <authorList>
            <person name="Chen Z.J."/>
            <person name="Sreedasyam A."/>
            <person name="Ando A."/>
            <person name="Song Q."/>
            <person name="De L."/>
            <person name="Hulse-Kemp A."/>
            <person name="Ding M."/>
            <person name="Ye W."/>
            <person name="Kirkbride R."/>
            <person name="Jenkins J."/>
            <person name="Plott C."/>
            <person name="Lovell J."/>
            <person name="Lin Y.-M."/>
            <person name="Vaughn R."/>
            <person name="Liu B."/>
            <person name="Li W."/>
            <person name="Simpson S."/>
            <person name="Scheffler B."/>
            <person name="Saski C."/>
            <person name="Grover C."/>
            <person name="Hu G."/>
            <person name="Conover J."/>
            <person name="Carlson J."/>
            <person name="Shu S."/>
            <person name="Boston L."/>
            <person name="Williams M."/>
            <person name="Peterson D."/>
            <person name="Mcgee K."/>
            <person name="Jones D."/>
            <person name="Wendel J."/>
            <person name="Stelly D."/>
            <person name="Grimwood J."/>
            <person name="Schmutz J."/>
        </authorList>
    </citation>
    <scope>NUCLEOTIDE SEQUENCE [LARGE SCALE GENOMIC DNA]</scope>
    <source>
        <strain evidence="11">1808015.09</strain>
    </source>
</reference>
<evidence type="ECO:0000256" key="6">
    <source>
        <dbReference type="ARBA" id="ARBA00023186"/>
    </source>
</evidence>
<dbReference type="PANTHER" id="PTHR12447">
    <property type="entry name" value="ANKYRIN REPEAT DOMAIN-CONTAINING PROTEIN 13"/>
    <property type="match status" value="1"/>
</dbReference>
<dbReference type="SUPFAM" id="SSF48403">
    <property type="entry name" value="Ankyrin repeat"/>
    <property type="match status" value="1"/>
</dbReference>
<dbReference type="InterPro" id="IPR055285">
    <property type="entry name" value="ANKRD13_C"/>
</dbReference>
<evidence type="ECO:0000313" key="12">
    <source>
        <dbReference type="Proteomes" id="UP000323506"/>
    </source>
</evidence>
<keyword evidence="4 8" id="KW-0040">ANK repeat</keyword>
<dbReference type="EMBL" id="CM017698">
    <property type="protein sequence ID" value="TYG95685.1"/>
    <property type="molecule type" value="Genomic_DNA"/>
</dbReference>
<feature type="region of interest" description="Disordered" evidence="9">
    <location>
        <begin position="586"/>
        <end position="639"/>
    </location>
</feature>
<feature type="compositionally biased region" description="Basic residues" evidence="9">
    <location>
        <begin position="425"/>
        <end position="437"/>
    </location>
</feature>
<name>A0A5D2ER04_GOSDA</name>
<dbReference type="GO" id="GO:0005789">
    <property type="term" value="C:endoplasmic reticulum membrane"/>
    <property type="evidence" value="ECO:0007669"/>
    <property type="project" value="UniProtKB-SubCell"/>
</dbReference>
<keyword evidence="2" id="KW-0677">Repeat</keyword>
<feature type="region of interest" description="Disordered" evidence="9">
    <location>
        <begin position="652"/>
        <end position="677"/>
    </location>
</feature>
<dbReference type="PANTHER" id="PTHR12447:SF25">
    <property type="entry name" value="ANKYRIN REPEAT DOMAIN-CONTAINING PROTEIN 13C"/>
    <property type="match status" value="1"/>
</dbReference>
<accession>A0A5D2ER04</accession>
<organism evidence="11 12">
    <name type="scientific">Gossypium darwinii</name>
    <name type="common">Darwin's cotton</name>
    <name type="synonym">Gossypium barbadense var. darwinii</name>
    <dbReference type="NCBI Taxonomy" id="34276"/>
    <lineage>
        <taxon>Eukaryota</taxon>
        <taxon>Viridiplantae</taxon>
        <taxon>Streptophyta</taxon>
        <taxon>Embryophyta</taxon>
        <taxon>Tracheophyta</taxon>
        <taxon>Spermatophyta</taxon>
        <taxon>Magnoliopsida</taxon>
        <taxon>eudicotyledons</taxon>
        <taxon>Gunneridae</taxon>
        <taxon>Pentapetalae</taxon>
        <taxon>rosids</taxon>
        <taxon>malvids</taxon>
        <taxon>Malvales</taxon>
        <taxon>Malvaceae</taxon>
        <taxon>Malvoideae</taxon>
        <taxon>Gossypium</taxon>
    </lineage>
</organism>
<dbReference type="PROSITE" id="PS50297">
    <property type="entry name" value="ANK_REP_REGION"/>
    <property type="match status" value="1"/>
</dbReference>
<dbReference type="Proteomes" id="UP000323506">
    <property type="component" value="Chromosome A11"/>
</dbReference>
<evidence type="ECO:0000256" key="7">
    <source>
        <dbReference type="ARBA" id="ARBA00037107"/>
    </source>
</evidence>
<dbReference type="InterPro" id="IPR036770">
    <property type="entry name" value="Ankyrin_rpt-contain_sf"/>
</dbReference>
<dbReference type="Pfam" id="PF13857">
    <property type="entry name" value="Ank_5"/>
    <property type="match status" value="1"/>
</dbReference>
<protein>
    <recommendedName>
        <fullName evidence="10">Ankyrin repeat domain-containing protein</fullName>
    </recommendedName>
</protein>
<dbReference type="PROSITE" id="PS50088">
    <property type="entry name" value="ANK_REPEAT"/>
    <property type="match status" value="1"/>
</dbReference>
<dbReference type="InterPro" id="IPR002110">
    <property type="entry name" value="Ankyrin_rpt"/>
</dbReference>
<comment type="subcellular location">
    <subcellularLocation>
        <location evidence="1">Endoplasmic reticulum membrane</location>
    </subcellularLocation>
</comment>
<keyword evidence="12" id="KW-1185">Reference proteome</keyword>
<dbReference type="InterPro" id="IPR021832">
    <property type="entry name" value="ANKRD13"/>
</dbReference>
<evidence type="ECO:0000256" key="8">
    <source>
        <dbReference type="PROSITE-ProRule" id="PRU00023"/>
    </source>
</evidence>
<evidence type="ECO:0000256" key="1">
    <source>
        <dbReference type="ARBA" id="ARBA00004586"/>
    </source>
</evidence>
<evidence type="ECO:0000313" key="11">
    <source>
        <dbReference type="EMBL" id="TYG95685.1"/>
    </source>
</evidence>
<feature type="compositionally biased region" description="Basic residues" evidence="9">
    <location>
        <begin position="484"/>
        <end position="495"/>
    </location>
</feature>
<dbReference type="Pfam" id="PF11904">
    <property type="entry name" value="ANKRD13_C"/>
    <property type="match status" value="1"/>
</dbReference>
<sequence>MFSVIGYFGHGGNDSVVRSINLRRESSIMEDPSKYAHSPAHLAVARRDHAALRRIISTLPRLANADEVNTEAESLEAEERADAISAVIDRRDVPGRETPLHLAVRLRDPISVEILIMAGADRNLRNEQGWSALEEAVWTREEAIAMIIARHSELLAWARWCRRLPRFIASLARIRDFYMEISFHFESSVIPFIARIAPSDTYCIWKRGSNFRADTTLAGFDGFHIKRSHKTVLFLGEGYSSEDDNLSLPAGSLIVIYHKKKEVINALEGAGEQATESDVAHEVRKMSKTNMCRPRIDVAQAELAPQLNWRRQERSEMVGNWKAKIYDMLHVTFSMKSRGVPGAMTDEERMANSGENNEYDDVLTAEERMQLNSELRKGNSDGFCDDDDDDEHGFVDCQENGSFDCQENGSAGAYESIESNGVAKEKKRWFGRNKKGSKNSDNPDDSKIGKFSKSAPGVRNQKQVDNRRSSSEFAKEDTIDGKKRKDKSSKKKKKGGNSDDKHGNEIKKGVRPVLWLTPDFPLKTEELLPLFDILAKKVKPIRRLREILTTKLPPGTFPVKVAIPIVSTIRVLVTFTRFEELQPIEEFSTPPSSPVHFQDAKSKESEGSTSWTSWMRGSRGGQSRDSDGHDGVDPFHIPTNYTWIDANEKKRRMLAKKAEKARRQQQQPKVGMEARSR</sequence>
<keyword evidence="5" id="KW-0472">Membrane</keyword>
<proteinExistence type="predicted"/>
<gene>
    <name evidence="11" type="ORF">ES288_A11G288500v1</name>
</gene>
<feature type="compositionally biased region" description="Basic and acidic residues" evidence="9">
    <location>
        <begin position="462"/>
        <end position="483"/>
    </location>
</feature>
<feature type="region of interest" description="Disordered" evidence="9">
    <location>
        <begin position="416"/>
        <end position="505"/>
    </location>
</feature>
<evidence type="ECO:0000259" key="10">
    <source>
        <dbReference type="Pfam" id="PF11904"/>
    </source>
</evidence>
<comment type="function">
    <text evidence="7">Acts as a molecular chaperone for G protein-coupled receptors, regulating their biogenesis and exit from the ER.</text>
</comment>
<dbReference type="AlphaFoldDB" id="A0A5D2ER04"/>
<evidence type="ECO:0000256" key="9">
    <source>
        <dbReference type="SAM" id="MobiDB-lite"/>
    </source>
</evidence>
<evidence type="ECO:0000256" key="3">
    <source>
        <dbReference type="ARBA" id="ARBA00022824"/>
    </source>
</evidence>
<feature type="compositionally biased region" description="Basic and acidic residues" evidence="9">
    <location>
        <begin position="496"/>
        <end position="505"/>
    </location>
</feature>